<dbReference type="InterPro" id="IPR050090">
    <property type="entry name" value="Tyrosine_recombinase_XerCD"/>
</dbReference>
<dbReference type="EMBL" id="CP002582">
    <property type="protein sequence ID" value="ADZ83571.1"/>
    <property type="molecule type" value="Genomic_DNA"/>
</dbReference>
<dbReference type="RefSeq" id="WP_013656868.1">
    <property type="nucleotide sequence ID" value="NC_015275.1"/>
</dbReference>
<feature type="domain" description="Core-binding (CB)" evidence="6">
    <location>
        <begin position="16"/>
        <end position="103"/>
    </location>
</feature>
<evidence type="ECO:0000259" key="6">
    <source>
        <dbReference type="PROSITE" id="PS51900"/>
    </source>
</evidence>
<dbReference type="InterPro" id="IPR002104">
    <property type="entry name" value="Integrase_catalytic"/>
</dbReference>
<dbReference type="PROSITE" id="PS51900">
    <property type="entry name" value="CB"/>
    <property type="match status" value="1"/>
</dbReference>
<dbReference type="SUPFAM" id="SSF56349">
    <property type="entry name" value="DNA breaking-rejoining enzymes"/>
    <property type="match status" value="1"/>
</dbReference>
<evidence type="ECO:0000256" key="4">
    <source>
        <dbReference type="PROSITE-ProRule" id="PRU01248"/>
    </source>
</evidence>
<evidence type="ECO:0000313" key="8">
    <source>
        <dbReference type="Proteomes" id="UP000008467"/>
    </source>
</evidence>
<name>F2JNB7_CELLD</name>
<reference evidence="7 8" key="1">
    <citation type="journal article" date="2011" name="J. Bacteriol.">
        <title>Complete genome sequence of the cellulose-degrading bacterium Cellulosilyticum lentocellum.</title>
        <authorList>
            <consortium name="US DOE Joint Genome Institute"/>
            <person name="Miller D.A."/>
            <person name="Suen G."/>
            <person name="Bruce D."/>
            <person name="Copeland A."/>
            <person name="Cheng J.F."/>
            <person name="Detter C."/>
            <person name="Goodwin L.A."/>
            <person name="Han C.S."/>
            <person name="Hauser L.J."/>
            <person name="Land M.L."/>
            <person name="Lapidus A."/>
            <person name="Lucas S."/>
            <person name="Meincke L."/>
            <person name="Pitluck S."/>
            <person name="Tapia R."/>
            <person name="Teshima H."/>
            <person name="Woyke T."/>
            <person name="Fox B.G."/>
            <person name="Angert E.R."/>
            <person name="Currie C.R."/>
        </authorList>
    </citation>
    <scope>NUCLEOTIDE SEQUENCE [LARGE SCALE GENOMIC DNA]</scope>
    <source>
        <strain evidence="8">ATCC 49066 / DSM 5427 / NCIMB 11756 / RHM5</strain>
    </source>
</reference>
<dbReference type="InterPro" id="IPR010998">
    <property type="entry name" value="Integrase_recombinase_N"/>
</dbReference>
<dbReference type="GO" id="GO:0015074">
    <property type="term" value="P:DNA integration"/>
    <property type="evidence" value="ECO:0007669"/>
    <property type="project" value="InterPro"/>
</dbReference>
<dbReference type="eggNOG" id="COG4974">
    <property type="taxonomic scope" value="Bacteria"/>
</dbReference>
<evidence type="ECO:0000256" key="2">
    <source>
        <dbReference type="ARBA" id="ARBA00023125"/>
    </source>
</evidence>
<accession>F2JNB7</accession>
<dbReference type="Gene3D" id="1.10.150.130">
    <property type="match status" value="1"/>
</dbReference>
<gene>
    <name evidence="7" type="ordered locus">Clole_1849</name>
</gene>
<dbReference type="PANTHER" id="PTHR30349:SF41">
    <property type="entry name" value="INTEGRASE_RECOMBINASE PROTEIN MJ0367-RELATED"/>
    <property type="match status" value="1"/>
</dbReference>
<dbReference type="InterPro" id="IPR044068">
    <property type="entry name" value="CB"/>
</dbReference>
<feature type="domain" description="Tyr recombinase" evidence="5">
    <location>
        <begin position="129"/>
        <end position="317"/>
    </location>
</feature>
<dbReference type="GO" id="GO:0006310">
    <property type="term" value="P:DNA recombination"/>
    <property type="evidence" value="ECO:0007669"/>
    <property type="project" value="UniProtKB-KW"/>
</dbReference>
<dbReference type="AlphaFoldDB" id="F2JNB7"/>
<evidence type="ECO:0000256" key="3">
    <source>
        <dbReference type="ARBA" id="ARBA00023172"/>
    </source>
</evidence>
<dbReference type="PANTHER" id="PTHR30349">
    <property type="entry name" value="PHAGE INTEGRASE-RELATED"/>
    <property type="match status" value="1"/>
</dbReference>
<keyword evidence="3" id="KW-0233">DNA recombination</keyword>
<keyword evidence="2 4" id="KW-0238">DNA-binding</keyword>
<evidence type="ECO:0000313" key="7">
    <source>
        <dbReference type="EMBL" id="ADZ83571.1"/>
    </source>
</evidence>
<dbReference type="Gene3D" id="1.10.443.10">
    <property type="entry name" value="Intergrase catalytic core"/>
    <property type="match status" value="1"/>
</dbReference>
<dbReference type="STRING" id="642492.Clole_1849"/>
<evidence type="ECO:0000256" key="1">
    <source>
        <dbReference type="ARBA" id="ARBA00008857"/>
    </source>
</evidence>
<dbReference type="PROSITE" id="PS51898">
    <property type="entry name" value="TYR_RECOMBINASE"/>
    <property type="match status" value="1"/>
</dbReference>
<dbReference type="Pfam" id="PF00589">
    <property type="entry name" value="Phage_integrase"/>
    <property type="match status" value="1"/>
</dbReference>
<dbReference type="CDD" id="cd00397">
    <property type="entry name" value="DNA_BRE_C"/>
    <property type="match status" value="1"/>
</dbReference>
<evidence type="ECO:0000259" key="5">
    <source>
        <dbReference type="PROSITE" id="PS51898"/>
    </source>
</evidence>
<proteinExistence type="inferred from homology"/>
<dbReference type="GO" id="GO:0003677">
    <property type="term" value="F:DNA binding"/>
    <property type="evidence" value="ECO:0007669"/>
    <property type="project" value="UniProtKB-UniRule"/>
</dbReference>
<comment type="similarity">
    <text evidence="1">Belongs to the 'phage' integrase family.</text>
</comment>
<dbReference type="HOGENOM" id="CLU_865197_0_0_9"/>
<dbReference type="KEGG" id="cle:Clole_1849"/>
<keyword evidence="8" id="KW-1185">Reference proteome</keyword>
<sequence length="321" mass="38185">MSRVLYSQERWEKVNAVNKELMQLYLRSTRADRRRPNTCSEYTYDLRFFLIWNLLYNNNMNVLEFKKRNFEDFKFFMTDERNVSNARANRLLCVVRRMMDYAEDDDDLYEFYVRNVAAKVKSLEKKPVKENTFLKQEQIDLLRGYLINKKMYQHLCLLDVFYDTGARINEVLQVKNTDTLKHGYIKVECKGGEKQYILIHEHSQESIKLHLSVKESGDAFWQSKYGEVKKTSTLRGWVKDMYEILKEIDPSTPYFTPHSFRHTVIENLCNGTHYLCKKIGRKLTIEEAQIIVHHKSIDMTKSYMKPKDGEIVFKLFGISLG</sequence>
<dbReference type="InterPro" id="IPR013762">
    <property type="entry name" value="Integrase-like_cat_sf"/>
</dbReference>
<organism evidence="7 8">
    <name type="scientific">Cellulosilyticum lentocellum (strain ATCC 49066 / DSM 5427 / NCIMB 11756 / RHM5)</name>
    <name type="common">Clostridium lentocellum</name>
    <dbReference type="NCBI Taxonomy" id="642492"/>
    <lineage>
        <taxon>Bacteria</taxon>
        <taxon>Bacillati</taxon>
        <taxon>Bacillota</taxon>
        <taxon>Clostridia</taxon>
        <taxon>Lachnospirales</taxon>
        <taxon>Cellulosilyticaceae</taxon>
        <taxon>Cellulosilyticum</taxon>
    </lineage>
</organism>
<dbReference type="Proteomes" id="UP000008467">
    <property type="component" value="Chromosome"/>
</dbReference>
<protein>
    <submittedName>
        <fullName evidence="7">Integrase family protein</fullName>
    </submittedName>
</protein>
<dbReference type="InterPro" id="IPR011010">
    <property type="entry name" value="DNA_brk_join_enz"/>
</dbReference>